<evidence type="ECO:0000256" key="11">
    <source>
        <dbReference type="ARBA" id="ARBA00029983"/>
    </source>
</evidence>
<gene>
    <name evidence="15" type="ORF">J437_LFUL012680</name>
</gene>
<accession>A0A8K0KD50</accession>
<evidence type="ECO:0000256" key="10">
    <source>
        <dbReference type="ARBA" id="ARBA00026227"/>
    </source>
</evidence>
<keyword evidence="5" id="KW-0653">Protein transport</keyword>
<keyword evidence="7" id="KW-0906">Nuclear pore complex</keyword>
<dbReference type="Pfam" id="PF07817">
    <property type="entry name" value="GLE1"/>
    <property type="match status" value="1"/>
</dbReference>
<dbReference type="InterPro" id="IPR012476">
    <property type="entry name" value="GLE1"/>
</dbReference>
<evidence type="ECO:0000313" key="16">
    <source>
        <dbReference type="Proteomes" id="UP000792457"/>
    </source>
</evidence>
<dbReference type="Proteomes" id="UP000792457">
    <property type="component" value="Unassembled WGS sequence"/>
</dbReference>
<keyword evidence="4" id="KW-0509">mRNA transport</keyword>
<feature type="coiled-coil region" evidence="13">
    <location>
        <begin position="45"/>
        <end position="149"/>
    </location>
</feature>
<comment type="similarity">
    <text evidence="2">Belongs to the GLE1 family.</text>
</comment>
<feature type="non-terminal residue" evidence="15">
    <location>
        <position position="498"/>
    </location>
</feature>
<reference evidence="15" key="2">
    <citation type="submission" date="2017-10" db="EMBL/GenBank/DDBJ databases">
        <title>Ladona fulva Genome sequencing and assembly.</title>
        <authorList>
            <person name="Murali S."/>
            <person name="Richards S."/>
            <person name="Bandaranaike D."/>
            <person name="Bellair M."/>
            <person name="Blankenburg K."/>
            <person name="Chao H."/>
            <person name="Dinh H."/>
            <person name="Doddapaneni H."/>
            <person name="Dugan-Rocha S."/>
            <person name="Elkadiri S."/>
            <person name="Gnanaolivu R."/>
            <person name="Hernandez B."/>
            <person name="Skinner E."/>
            <person name="Javaid M."/>
            <person name="Lee S."/>
            <person name="Li M."/>
            <person name="Ming W."/>
            <person name="Munidasa M."/>
            <person name="Muniz J."/>
            <person name="Nguyen L."/>
            <person name="Hughes D."/>
            <person name="Osuji N."/>
            <person name="Pu L.-L."/>
            <person name="Puazo M."/>
            <person name="Qu C."/>
            <person name="Quiroz J."/>
            <person name="Raj R."/>
            <person name="Weissenberger G."/>
            <person name="Xin Y."/>
            <person name="Zou X."/>
            <person name="Han Y."/>
            <person name="Worley K."/>
            <person name="Muzny D."/>
            <person name="Gibbs R."/>
        </authorList>
    </citation>
    <scope>NUCLEOTIDE SEQUENCE</scope>
    <source>
        <strain evidence="15">Sampled in the wild</strain>
    </source>
</reference>
<comment type="caution">
    <text evidence="15">The sequence shown here is derived from an EMBL/GenBank/DDBJ whole genome shotgun (WGS) entry which is preliminary data.</text>
</comment>
<keyword evidence="13" id="KW-0175">Coiled coil</keyword>
<comment type="function">
    <text evidence="9">Required for the export of mRNAs containing poly(A) tails from the nucleus into the cytoplasm. May be involved in the terminal step of the mRNA transport through the nuclear pore complex (NPC).</text>
</comment>
<evidence type="ECO:0000256" key="1">
    <source>
        <dbReference type="ARBA" id="ARBA00004567"/>
    </source>
</evidence>
<keyword evidence="6" id="KW-0811">Translocation</keyword>
<dbReference type="PANTHER" id="PTHR12960">
    <property type="entry name" value="GLE-1-RELATED"/>
    <property type="match status" value="1"/>
</dbReference>
<proteinExistence type="inferred from homology"/>
<evidence type="ECO:0000256" key="2">
    <source>
        <dbReference type="ARBA" id="ARBA00011056"/>
    </source>
</evidence>
<dbReference type="OrthoDB" id="420884at2759"/>
<evidence type="ECO:0000313" key="15">
    <source>
        <dbReference type="EMBL" id="KAG8232787.1"/>
    </source>
</evidence>
<keyword evidence="16" id="KW-1185">Reference proteome</keyword>
<dbReference type="GO" id="GO:0005543">
    <property type="term" value="F:phospholipid binding"/>
    <property type="evidence" value="ECO:0007669"/>
    <property type="project" value="TreeGrafter"/>
</dbReference>
<dbReference type="InterPro" id="IPR038506">
    <property type="entry name" value="GLE1-like_sf"/>
</dbReference>
<dbReference type="GO" id="GO:0016973">
    <property type="term" value="P:poly(A)+ mRNA export from nucleus"/>
    <property type="evidence" value="ECO:0007669"/>
    <property type="project" value="InterPro"/>
</dbReference>
<keyword evidence="8" id="KW-0539">Nucleus</keyword>
<dbReference type="AlphaFoldDB" id="A0A8K0KD50"/>
<feature type="region of interest" description="Disordered" evidence="14">
    <location>
        <begin position="1"/>
        <end position="20"/>
    </location>
</feature>
<evidence type="ECO:0000256" key="4">
    <source>
        <dbReference type="ARBA" id="ARBA00022816"/>
    </source>
</evidence>
<evidence type="ECO:0000256" key="13">
    <source>
        <dbReference type="SAM" id="Coils"/>
    </source>
</evidence>
<dbReference type="GO" id="GO:0031369">
    <property type="term" value="F:translation initiation factor binding"/>
    <property type="evidence" value="ECO:0007669"/>
    <property type="project" value="TreeGrafter"/>
</dbReference>
<sequence>MTSPNKSIKERTLDSPNLSKNLVNGNSSIEKMLIESEEIRKVQVREEVQARIWRMTEKLAQLYQEEQTKEELRARERAAESQRQETALLAMLLHEENLAATRHQQLTLEHEQSTKRMNEMLKEMEKKQKEAEEEEKKKLDENKRLLSQIYEYQMNFRAKYQQISEAVKTCKDKQALIPVISQQAGKLRSLCEEFDQLVKKSKSGELQAEDEDKAFKAYTQMGSVLEIILQEVGKINSEVEAAVAAQANSVESQPQSSVEIVGAEVSKQEEGKGDVKKLRDCVDAELLKKYLSLKHYVRTFEKLYEPLYNDPQWKQFRVDCQKAVSTPVNAISPVSAAHMMDKLTRLRLLLTGKPVDIGDSRVISSAHPNGIAYCKNLLAKKLVKQGGQVVSSKPDAAFAIAAVIVALWTEFPDFGHLLLAHFYKDCPYLVPFHIPQRQGQSDKDYYNASLLFDFLEVAGNSMSTHYGSQFQKLLHITCKEYYPRLKEVTPVGSGGPVT</sequence>
<dbReference type="GO" id="GO:0015031">
    <property type="term" value="P:protein transport"/>
    <property type="evidence" value="ECO:0007669"/>
    <property type="project" value="UniProtKB-KW"/>
</dbReference>
<reference evidence="15" key="1">
    <citation type="submission" date="2013-04" db="EMBL/GenBank/DDBJ databases">
        <authorList>
            <person name="Qu J."/>
            <person name="Murali S.C."/>
            <person name="Bandaranaike D."/>
            <person name="Bellair M."/>
            <person name="Blankenburg K."/>
            <person name="Chao H."/>
            <person name="Dinh H."/>
            <person name="Doddapaneni H."/>
            <person name="Downs B."/>
            <person name="Dugan-Rocha S."/>
            <person name="Elkadiri S."/>
            <person name="Gnanaolivu R.D."/>
            <person name="Hernandez B."/>
            <person name="Javaid M."/>
            <person name="Jayaseelan J.C."/>
            <person name="Lee S."/>
            <person name="Li M."/>
            <person name="Ming W."/>
            <person name="Munidasa M."/>
            <person name="Muniz J."/>
            <person name="Nguyen L."/>
            <person name="Ongeri F."/>
            <person name="Osuji N."/>
            <person name="Pu L.-L."/>
            <person name="Puazo M."/>
            <person name="Qu C."/>
            <person name="Quiroz J."/>
            <person name="Raj R."/>
            <person name="Weissenberger G."/>
            <person name="Xin Y."/>
            <person name="Zou X."/>
            <person name="Han Y."/>
            <person name="Richards S."/>
            <person name="Worley K."/>
            <person name="Muzny D."/>
            <person name="Gibbs R."/>
        </authorList>
    </citation>
    <scope>NUCLEOTIDE SEQUENCE</scope>
    <source>
        <strain evidence="15">Sampled in the wild</strain>
    </source>
</reference>
<organism evidence="15 16">
    <name type="scientific">Ladona fulva</name>
    <name type="common">Scarce chaser dragonfly</name>
    <name type="synonym">Libellula fulva</name>
    <dbReference type="NCBI Taxonomy" id="123851"/>
    <lineage>
        <taxon>Eukaryota</taxon>
        <taxon>Metazoa</taxon>
        <taxon>Ecdysozoa</taxon>
        <taxon>Arthropoda</taxon>
        <taxon>Hexapoda</taxon>
        <taxon>Insecta</taxon>
        <taxon>Pterygota</taxon>
        <taxon>Palaeoptera</taxon>
        <taxon>Odonata</taxon>
        <taxon>Epiprocta</taxon>
        <taxon>Anisoptera</taxon>
        <taxon>Libelluloidea</taxon>
        <taxon>Libellulidae</taxon>
        <taxon>Ladona</taxon>
    </lineage>
</organism>
<dbReference type="GO" id="GO:0044614">
    <property type="term" value="C:nuclear pore cytoplasmic filaments"/>
    <property type="evidence" value="ECO:0007669"/>
    <property type="project" value="TreeGrafter"/>
</dbReference>
<dbReference type="EMBL" id="KZ308652">
    <property type="protein sequence ID" value="KAG8232787.1"/>
    <property type="molecule type" value="Genomic_DNA"/>
</dbReference>
<evidence type="ECO:0000256" key="6">
    <source>
        <dbReference type="ARBA" id="ARBA00023010"/>
    </source>
</evidence>
<evidence type="ECO:0000256" key="12">
    <source>
        <dbReference type="ARBA" id="ARBA00030897"/>
    </source>
</evidence>
<dbReference type="PANTHER" id="PTHR12960:SF0">
    <property type="entry name" value="MRNA EXPORT FACTOR GLE1"/>
    <property type="match status" value="1"/>
</dbReference>
<evidence type="ECO:0000256" key="5">
    <source>
        <dbReference type="ARBA" id="ARBA00022927"/>
    </source>
</evidence>
<evidence type="ECO:0000256" key="8">
    <source>
        <dbReference type="ARBA" id="ARBA00023242"/>
    </source>
</evidence>
<dbReference type="GO" id="GO:0005737">
    <property type="term" value="C:cytoplasm"/>
    <property type="evidence" value="ECO:0007669"/>
    <property type="project" value="TreeGrafter"/>
</dbReference>
<keyword evidence="3" id="KW-0813">Transport</keyword>
<evidence type="ECO:0000256" key="14">
    <source>
        <dbReference type="SAM" id="MobiDB-lite"/>
    </source>
</evidence>
<evidence type="ECO:0000256" key="9">
    <source>
        <dbReference type="ARBA" id="ARBA00024680"/>
    </source>
</evidence>
<name>A0A8K0KD50_LADFU</name>
<evidence type="ECO:0000256" key="3">
    <source>
        <dbReference type="ARBA" id="ARBA00022448"/>
    </source>
</evidence>
<comment type="subcellular location">
    <subcellularLocation>
        <location evidence="1">Nucleus</location>
        <location evidence="1">Nuclear pore complex</location>
    </subcellularLocation>
</comment>
<evidence type="ECO:0000256" key="7">
    <source>
        <dbReference type="ARBA" id="ARBA00023132"/>
    </source>
</evidence>
<dbReference type="Gene3D" id="1.25.40.510">
    <property type="entry name" value="GLE1-like"/>
    <property type="match status" value="2"/>
</dbReference>
<dbReference type="GO" id="GO:0000822">
    <property type="term" value="F:inositol hexakisphosphate binding"/>
    <property type="evidence" value="ECO:0007669"/>
    <property type="project" value="TreeGrafter"/>
</dbReference>
<protein>
    <recommendedName>
        <fullName evidence="10">mRNA export factor GLE1</fullName>
    </recommendedName>
    <alternativeName>
        <fullName evidence="12">GLE1 RNA export mediator</fullName>
    </alternativeName>
    <alternativeName>
        <fullName evidence="11">Nucleoporin GLE1</fullName>
    </alternativeName>
</protein>